<dbReference type="PANTHER" id="PTHR32182:SF25">
    <property type="entry name" value="SLR1056 PROTEIN"/>
    <property type="match status" value="1"/>
</dbReference>
<evidence type="ECO:0008006" key="5">
    <source>
        <dbReference type="Google" id="ProtNLM"/>
    </source>
</evidence>
<comment type="caution">
    <text evidence="3">The sequence shown here is derived from an EMBL/GenBank/DDBJ whole genome shotgun (WGS) entry which is preliminary data.</text>
</comment>
<protein>
    <recommendedName>
        <fullName evidence="5">DUF4435 domain-containing protein</fullName>
    </recommendedName>
</protein>
<dbReference type="AlphaFoldDB" id="A0A919BS55"/>
<feature type="domain" description="DUF4435" evidence="2">
    <location>
        <begin position="286"/>
        <end position="515"/>
    </location>
</feature>
<dbReference type="EMBL" id="BNCK01000012">
    <property type="protein sequence ID" value="GHG06247.1"/>
    <property type="molecule type" value="Genomic_DNA"/>
</dbReference>
<dbReference type="InterPro" id="IPR027417">
    <property type="entry name" value="P-loop_NTPase"/>
</dbReference>
<dbReference type="GO" id="GO:0000731">
    <property type="term" value="P:DNA synthesis involved in DNA repair"/>
    <property type="evidence" value="ECO:0007669"/>
    <property type="project" value="TreeGrafter"/>
</dbReference>
<evidence type="ECO:0000313" key="3">
    <source>
        <dbReference type="EMBL" id="GHG06247.1"/>
    </source>
</evidence>
<feature type="domain" description="ATPase AAA-type core" evidence="1">
    <location>
        <begin position="164"/>
        <end position="240"/>
    </location>
</feature>
<reference evidence="3" key="2">
    <citation type="submission" date="2020-09" db="EMBL/GenBank/DDBJ databases">
        <authorList>
            <person name="Sun Q."/>
            <person name="Kim S."/>
        </authorList>
    </citation>
    <scope>NUCLEOTIDE SEQUENCE</scope>
    <source>
        <strain evidence="3">KCTC 42731</strain>
    </source>
</reference>
<dbReference type="InterPro" id="IPR029492">
    <property type="entry name" value="DUF4435"/>
</dbReference>
<dbReference type="RefSeq" id="WP_229854873.1">
    <property type="nucleotide sequence ID" value="NZ_BNCK01000012.1"/>
</dbReference>
<gene>
    <name evidence="3" type="ORF">GCM10017161_39890</name>
</gene>
<sequence length="531" mass="60013">MSTKELILPKGNSTEAIETTQSVLFIGANGSGKTRLGTWIEINSPQKEHVHRISAQKSLTLPDSTTPQSIEQAEKDLLFGNPTWTHQHKTSKWQNKPATAFLNDFQKLMVYLFSDETEENAKFKRACQASEVRITPPKTKIDHVKELWETILPHRELIIGGLRIQTQIRGQEDKKYNSSEMSDGERVIFYLIGQCLAAPKDGIIVLDEPELHLHKSVQVPLWNAIEALREDCTFVYLTHDVDFAAAKEAAKSVWLKSYDGQHWDWDIINEDENLPSELLIEVLGSRKPVVFVEGESGSFDSSLYRELLSNFLVIPRGSCSEVIQSVKALKANSQIHHLEVFGVIDRDRRLQAEITSLEQLSIYVLDVAEVENLFCTEEVLKIVSERLARDSSADFLRVSNTIFGRLQSELDTQVSLHVSSEVKFKLNVFDVKQKGAANINTALQDLVSSINVEQIYSETNQRFIDVLESKDYKQLLALYNRKSLCTQVSTSLGLSNGSLPETVVRLIKGECKESITTALKPYFGNFQRHMT</sequence>
<dbReference type="InterPro" id="IPR003959">
    <property type="entry name" value="ATPase_AAA_core"/>
</dbReference>
<reference evidence="3" key="1">
    <citation type="journal article" date="2014" name="Int. J. Syst. Evol. Microbiol.">
        <title>Complete genome sequence of Corynebacterium casei LMG S-19264T (=DSM 44701T), isolated from a smear-ripened cheese.</title>
        <authorList>
            <consortium name="US DOE Joint Genome Institute (JGI-PGF)"/>
            <person name="Walter F."/>
            <person name="Albersmeier A."/>
            <person name="Kalinowski J."/>
            <person name="Ruckert C."/>
        </authorList>
    </citation>
    <scope>NUCLEOTIDE SEQUENCE</scope>
    <source>
        <strain evidence="3">KCTC 42731</strain>
    </source>
</reference>
<dbReference type="PANTHER" id="PTHR32182">
    <property type="entry name" value="DNA REPLICATION AND REPAIR PROTEIN RECF"/>
    <property type="match status" value="1"/>
</dbReference>
<organism evidence="3 4">
    <name type="scientific">Thalassotalea marina</name>
    <dbReference type="NCBI Taxonomy" id="1673741"/>
    <lineage>
        <taxon>Bacteria</taxon>
        <taxon>Pseudomonadati</taxon>
        <taxon>Pseudomonadota</taxon>
        <taxon>Gammaproteobacteria</taxon>
        <taxon>Alteromonadales</taxon>
        <taxon>Colwelliaceae</taxon>
        <taxon>Thalassotalea</taxon>
    </lineage>
</organism>
<dbReference type="Gene3D" id="3.40.50.300">
    <property type="entry name" value="P-loop containing nucleotide triphosphate hydrolases"/>
    <property type="match status" value="1"/>
</dbReference>
<evidence type="ECO:0000259" key="2">
    <source>
        <dbReference type="Pfam" id="PF14491"/>
    </source>
</evidence>
<proteinExistence type="predicted"/>
<dbReference type="GO" id="GO:0016887">
    <property type="term" value="F:ATP hydrolysis activity"/>
    <property type="evidence" value="ECO:0007669"/>
    <property type="project" value="InterPro"/>
</dbReference>
<evidence type="ECO:0000313" key="4">
    <source>
        <dbReference type="Proteomes" id="UP000623842"/>
    </source>
</evidence>
<dbReference type="Pfam" id="PF13304">
    <property type="entry name" value="AAA_21"/>
    <property type="match status" value="1"/>
</dbReference>
<keyword evidence="4" id="KW-1185">Reference proteome</keyword>
<dbReference type="Pfam" id="PF14491">
    <property type="entry name" value="DUF4435"/>
    <property type="match status" value="1"/>
</dbReference>
<dbReference type="Proteomes" id="UP000623842">
    <property type="component" value="Unassembled WGS sequence"/>
</dbReference>
<name>A0A919BS55_9GAMM</name>
<dbReference type="SUPFAM" id="SSF52540">
    <property type="entry name" value="P-loop containing nucleoside triphosphate hydrolases"/>
    <property type="match status" value="1"/>
</dbReference>
<accession>A0A919BS55</accession>
<dbReference type="GO" id="GO:0005524">
    <property type="term" value="F:ATP binding"/>
    <property type="evidence" value="ECO:0007669"/>
    <property type="project" value="InterPro"/>
</dbReference>
<dbReference type="GO" id="GO:0006302">
    <property type="term" value="P:double-strand break repair"/>
    <property type="evidence" value="ECO:0007669"/>
    <property type="project" value="TreeGrafter"/>
</dbReference>
<evidence type="ECO:0000259" key="1">
    <source>
        <dbReference type="Pfam" id="PF13304"/>
    </source>
</evidence>